<protein>
    <submittedName>
        <fullName evidence="4">Acetyl-CoA synthetase-like protein</fullName>
    </submittedName>
</protein>
<evidence type="ECO:0000313" key="4">
    <source>
        <dbReference type="EMBL" id="OAG00488.1"/>
    </source>
</evidence>
<dbReference type="OrthoDB" id="429813at2759"/>
<dbReference type="InParanoid" id="A0A177C106"/>
<dbReference type="Pfam" id="PF23562">
    <property type="entry name" value="AMP-binding_C_3"/>
    <property type="match status" value="1"/>
</dbReference>
<dbReference type="Gene3D" id="3.40.50.12780">
    <property type="entry name" value="N-terminal domain of ligase-like"/>
    <property type="match status" value="1"/>
</dbReference>
<keyword evidence="2" id="KW-0597">Phosphoprotein</keyword>
<keyword evidence="1" id="KW-0596">Phosphopantetheine</keyword>
<dbReference type="PANTHER" id="PTHR43439:SF2">
    <property type="entry name" value="ENZYME, PUTATIVE (JCVI)-RELATED"/>
    <property type="match status" value="1"/>
</dbReference>
<sequence length="561" mass="61421">MARGSHPQSRNKVLIHVLDDIARDNPSKIFAEIPNSPTTFADGFRKVTYQELSNAVNGIAAHLERGLGKGKSTETLAYIGLQDLRYVILLLGAVKAGYSMLFFSPRFPPLAAATLFRQTGIKTILISNPRLPFLAPILEQHPLQELGIPDLQALLDTEYPHYAYNVSFEEARNQPFITVHTSGSTGFPKPIIATHDWVASIAEEIYLEPPEGYMSTLKPLFDTKIYFQFPFFHMSFVIGNVILPLLTGTTVVYPPAGVPPSATSVAEVAEANDISLIALSPLTILQLHQDDKLLDRIAARVPRLLYSGGDIPTAVGDALSKKVHLANAMASTECGIYHGIVPASLPVGTAWHSLGFHPASNVTFVQREGDIYEAIIRRTENKHTQPIFRIFPDKQEYATGDLYRRHSQLEGLWDHQGRNDDMLVFASGEKFWPVDVESRISQHPSVSEALVIGTGRQRAALLLELQPTAGERTTKETLDEVWPAIEATHAMCSPAARILRAFVVVSDQERPFVKTPKGTVARGPTATLYAAALAELDRAATQRGVAAPESAVEISTGGVQL</sequence>
<evidence type="ECO:0000259" key="3">
    <source>
        <dbReference type="Pfam" id="PF00501"/>
    </source>
</evidence>
<evidence type="ECO:0000256" key="1">
    <source>
        <dbReference type="ARBA" id="ARBA00022450"/>
    </source>
</evidence>
<dbReference type="InterPro" id="IPR042099">
    <property type="entry name" value="ANL_N_sf"/>
</dbReference>
<dbReference type="PANTHER" id="PTHR43439">
    <property type="entry name" value="PHENYLACETATE-COENZYME A LIGASE"/>
    <property type="match status" value="1"/>
</dbReference>
<dbReference type="GeneID" id="28760416"/>
<reference evidence="4 5" key="1">
    <citation type="submission" date="2016-05" db="EMBL/GenBank/DDBJ databases">
        <title>Comparative analysis of secretome profiles of manganese(II)-oxidizing ascomycete fungi.</title>
        <authorList>
            <consortium name="DOE Joint Genome Institute"/>
            <person name="Zeiner C.A."/>
            <person name="Purvine S.O."/>
            <person name="Zink E.M."/>
            <person name="Wu S."/>
            <person name="Pasa-Tolic L."/>
            <person name="Chaput D.L."/>
            <person name="Haridas S."/>
            <person name="Grigoriev I.V."/>
            <person name="Santelli C.M."/>
            <person name="Hansel C.M."/>
        </authorList>
    </citation>
    <scope>NUCLEOTIDE SEQUENCE [LARGE SCALE GENOMIC DNA]</scope>
    <source>
        <strain evidence="4 5">AP3s5-JAC2a</strain>
    </source>
</reference>
<keyword evidence="5" id="KW-1185">Reference proteome</keyword>
<proteinExistence type="predicted"/>
<gene>
    <name evidence="4" type="ORF">CC84DRAFT_1155353</name>
</gene>
<dbReference type="InterPro" id="IPR000873">
    <property type="entry name" value="AMP-dep_synth/lig_dom"/>
</dbReference>
<dbReference type="SUPFAM" id="SSF56801">
    <property type="entry name" value="Acetyl-CoA synthetase-like"/>
    <property type="match status" value="1"/>
</dbReference>
<dbReference type="RefSeq" id="XP_018030853.1">
    <property type="nucleotide sequence ID" value="XM_018176930.1"/>
</dbReference>
<dbReference type="Pfam" id="PF00501">
    <property type="entry name" value="AMP-binding"/>
    <property type="match status" value="1"/>
</dbReference>
<dbReference type="STRING" id="1460663.A0A177C106"/>
<organism evidence="4 5">
    <name type="scientific">Paraphaeosphaeria sporulosa</name>
    <dbReference type="NCBI Taxonomy" id="1460663"/>
    <lineage>
        <taxon>Eukaryota</taxon>
        <taxon>Fungi</taxon>
        <taxon>Dikarya</taxon>
        <taxon>Ascomycota</taxon>
        <taxon>Pezizomycotina</taxon>
        <taxon>Dothideomycetes</taxon>
        <taxon>Pleosporomycetidae</taxon>
        <taxon>Pleosporales</taxon>
        <taxon>Massarineae</taxon>
        <taxon>Didymosphaeriaceae</taxon>
        <taxon>Paraphaeosphaeria</taxon>
    </lineage>
</organism>
<dbReference type="Proteomes" id="UP000077069">
    <property type="component" value="Unassembled WGS sequence"/>
</dbReference>
<feature type="domain" description="AMP-dependent synthetase/ligase" evidence="3">
    <location>
        <begin position="41"/>
        <end position="340"/>
    </location>
</feature>
<accession>A0A177C106</accession>
<dbReference type="AlphaFoldDB" id="A0A177C106"/>
<evidence type="ECO:0000313" key="5">
    <source>
        <dbReference type="Proteomes" id="UP000077069"/>
    </source>
</evidence>
<evidence type="ECO:0000256" key="2">
    <source>
        <dbReference type="ARBA" id="ARBA00022553"/>
    </source>
</evidence>
<name>A0A177C106_9PLEO</name>
<dbReference type="InterPro" id="IPR051414">
    <property type="entry name" value="Adenylate-forming_Reductase"/>
</dbReference>
<dbReference type="EMBL" id="KV441559">
    <property type="protein sequence ID" value="OAG00488.1"/>
    <property type="molecule type" value="Genomic_DNA"/>
</dbReference>